<evidence type="ECO:0000259" key="1">
    <source>
        <dbReference type="PROSITE" id="PS51186"/>
    </source>
</evidence>
<protein>
    <submittedName>
        <fullName evidence="2">GNAT family N-acetyltransferase</fullName>
    </submittedName>
</protein>
<dbReference type="PROSITE" id="PS51186">
    <property type="entry name" value="GNAT"/>
    <property type="match status" value="1"/>
</dbReference>
<reference evidence="2" key="1">
    <citation type="submission" date="2020-08" db="EMBL/GenBank/DDBJ databases">
        <title>Genome public.</title>
        <authorList>
            <person name="Liu C."/>
            <person name="Sun Q."/>
        </authorList>
    </citation>
    <scope>NUCLEOTIDE SEQUENCE</scope>
    <source>
        <strain evidence="2">NSJ-64</strain>
    </source>
</reference>
<dbReference type="SUPFAM" id="SSF55729">
    <property type="entry name" value="Acyl-CoA N-acyltransferases (Nat)"/>
    <property type="match status" value="1"/>
</dbReference>
<dbReference type="Gene3D" id="3.40.630.30">
    <property type="match status" value="1"/>
</dbReference>
<proteinExistence type="predicted"/>
<evidence type="ECO:0000313" key="3">
    <source>
        <dbReference type="Proteomes" id="UP000623678"/>
    </source>
</evidence>
<dbReference type="Proteomes" id="UP000623678">
    <property type="component" value="Unassembled WGS sequence"/>
</dbReference>
<dbReference type="InterPro" id="IPR016181">
    <property type="entry name" value="Acyl_CoA_acyltransferase"/>
</dbReference>
<name>A0A926IDJ2_9FIRM</name>
<dbReference type="InterPro" id="IPR000182">
    <property type="entry name" value="GNAT_dom"/>
</dbReference>
<dbReference type="InterPro" id="IPR052523">
    <property type="entry name" value="Trichothecene_AcTrans"/>
</dbReference>
<dbReference type="PANTHER" id="PTHR42791:SF1">
    <property type="entry name" value="N-ACETYLTRANSFERASE DOMAIN-CONTAINING PROTEIN"/>
    <property type="match status" value="1"/>
</dbReference>
<organism evidence="2 3">
    <name type="scientific">Youxingia wuxianensis</name>
    <dbReference type="NCBI Taxonomy" id="2763678"/>
    <lineage>
        <taxon>Bacteria</taxon>
        <taxon>Bacillati</taxon>
        <taxon>Bacillota</taxon>
        <taxon>Clostridia</taxon>
        <taxon>Eubacteriales</taxon>
        <taxon>Oscillospiraceae</taxon>
        <taxon>Youxingia</taxon>
    </lineage>
</organism>
<sequence>MLSDELYRVRYRHIKEVSRLLADCFYSDPLYCKLIKDDELRRKALPEIFECYFDMIYDFSYIYADSAQINGVVILFDSKEDAYSQPLKSYRRSVADCCWKTLKVITKYSFGPSALVSYFKHVGALKTSWINKESLGDYLHVDILAVKPSMMGKGIASKLMAPVLRYADENRLETALETNNLQNVQIYKHYGFHMSKDFVLPDGVKQFCMIRKTSAVQA</sequence>
<dbReference type="Pfam" id="PF13673">
    <property type="entry name" value="Acetyltransf_10"/>
    <property type="match status" value="1"/>
</dbReference>
<dbReference type="GO" id="GO:0016747">
    <property type="term" value="F:acyltransferase activity, transferring groups other than amino-acyl groups"/>
    <property type="evidence" value="ECO:0007669"/>
    <property type="project" value="InterPro"/>
</dbReference>
<evidence type="ECO:0000313" key="2">
    <source>
        <dbReference type="EMBL" id="MBC8586362.1"/>
    </source>
</evidence>
<feature type="domain" description="N-acetyltransferase" evidence="1">
    <location>
        <begin position="73"/>
        <end position="214"/>
    </location>
</feature>
<dbReference type="CDD" id="cd04301">
    <property type="entry name" value="NAT_SF"/>
    <property type="match status" value="1"/>
</dbReference>
<keyword evidence="3" id="KW-1185">Reference proteome</keyword>
<comment type="caution">
    <text evidence="2">The sequence shown here is derived from an EMBL/GenBank/DDBJ whole genome shotgun (WGS) entry which is preliminary data.</text>
</comment>
<dbReference type="RefSeq" id="WP_262396083.1">
    <property type="nucleotide sequence ID" value="NZ_JACRTD010000010.1"/>
</dbReference>
<dbReference type="PANTHER" id="PTHR42791">
    <property type="entry name" value="GNAT FAMILY ACETYLTRANSFERASE"/>
    <property type="match status" value="1"/>
</dbReference>
<dbReference type="EMBL" id="JACRTD010000010">
    <property type="protein sequence ID" value="MBC8586362.1"/>
    <property type="molecule type" value="Genomic_DNA"/>
</dbReference>
<dbReference type="AlphaFoldDB" id="A0A926IDJ2"/>
<gene>
    <name evidence="2" type="ORF">H8705_12305</name>
</gene>
<accession>A0A926IDJ2</accession>